<keyword evidence="12" id="KW-1185">Reference proteome</keyword>
<sequence length="339" mass="37263">MAMRLRSTTTTTTRASAATRGTRARHGGGCVRTRGNVVVRGRERDDGEENVMTKMEKLAESIGVSLGPIGMTLQQGEKKSEKKTRERDGEESRNAMSKVEKLAESIGVSLGPIGMTLQQGAASKATKSSGKKDDDDEEEESERPKSIANMSTAEWRERFVKKDGTVDLWLEDEYNIASRKAGAVEADSLVNIENYAWNGMKTVDVNAPVRNVKVTDHESGELLELDVPEGRYILFEAEQQGWVLPNACRMGGCTKCAVKISKGSVEQPESLGLSKELRDQGYALLCVASATSDVECVTQDEEEVYMMQFGKSFAEMALDKNSNSVVRDDYAFEIADMDE</sequence>
<gene>
    <name evidence="11" type="ORF">OT_ostta06g01350</name>
</gene>
<dbReference type="PANTHER" id="PTHR43112">
    <property type="entry name" value="FERREDOXIN"/>
    <property type="match status" value="1"/>
</dbReference>
<evidence type="ECO:0000256" key="7">
    <source>
        <dbReference type="ARBA" id="ARBA00023014"/>
    </source>
</evidence>
<dbReference type="Gene3D" id="3.10.20.30">
    <property type="match status" value="1"/>
</dbReference>
<dbReference type="GO" id="GO:0046872">
    <property type="term" value="F:metal ion binding"/>
    <property type="evidence" value="ECO:0007669"/>
    <property type="project" value="UniProtKB-KW"/>
</dbReference>
<proteinExistence type="inferred from homology"/>
<dbReference type="STRING" id="70448.A0A090M225"/>
<dbReference type="RefSeq" id="XP_003079766.2">
    <property type="nucleotide sequence ID" value="XM_003079718.2"/>
</dbReference>
<keyword evidence="6" id="KW-0408">Iron</keyword>
<evidence type="ECO:0000313" key="11">
    <source>
        <dbReference type="EMBL" id="CEF98285.1"/>
    </source>
</evidence>
<evidence type="ECO:0000256" key="9">
    <source>
        <dbReference type="SAM" id="MobiDB-lite"/>
    </source>
</evidence>
<keyword evidence="2" id="KW-0813">Transport</keyword>
<dbReference type="InterPro" id="IPR012675">
    <property type="entry name" value="Beta-grasp_dom_sf"/>
</dbReference>
<dbReference type="PROSITE" id="PS51085">
    <property type="entry name" value="2FE2S_FER_2"/>
    <property type="match status" value="1"/>
</dbReference>
<protein>
    <submittedName>
        <fullName evidence="11">2Fe-2S ferredoxin-type domain</fullName>
    </submittedName>
</protein>
<evidence type="ECO:0000259" key="10">
    <source>
        <dbReference type="PROSITE" id="PS51085"/>
    </source>
</evidence>
<dbReference type="Proteomes" id="UP000009170">
    <property type="component" value="Unassembled WGS sequence"/>
</dbReference>
<dbReference type="PANTHER" id="PTHR43112:SF10">
    <property type="entry name" value="FERREDOXIN C 2, CHLOROPLASTIC"/>
    <property type="match status" value="1"/>
</dbReference>
<feature type="compositionally biased region" description="Basic and acidic residues" evidence="9">
    <location>
        <begin position="76"/>
        <end position="98"/>
    </location>
</feature>
<reference evidence="12" key="1">
    <citation type="journal article" date="2006" name="Proc. Natl. Acad. Sci. U.S.A.">
        <title>Genome analysis of the smallest free-living eukaryote Ostreococcus tauri unveils many unique features.</title>
        <authorList>
            <person name="Derelle E."/>
            <person name="Ferraz C."/>
            <person name="Rombauts S."/>
            <person name="Rouze P."/>
            <person name="Worden A.Z."/>
            <person name="Robbens S."/>
            <person name="Partensky F."/>
            <person name="Degroeve S."/>
            <person name="Echeynie S."/>
            <person name="Cooke R."/>
            <person name="Saeys Y."/>
            <person name="Wuyts J."/>
            <person name="Jabbari K."/>
            <person name="Bowler C."/>
            <person name="Panaud O."/>
            <person name="Piegu B."/>
            <person name="Ball S.G."/>
            <person name="Ral J.-P."/>
            <person name="Bouget F.-Y."/>
            <person name="Piganeau G."/>
            <person name="De Baets B."/>
            <person name="Picard A."/>
            <person name="Delseny M."/>
            <person name="Demaille J."/>
            <person name="Van de Peer Y."/>
            <person name="Moreau H."/>
        </authorList>
    </citation>
    <scope>NUCLEOTIDE SEQUENCE [LARGE SCALE GENOMIC DNA]</scope>
    <source>
        <strain evidence="12">OTTH 0595 / CCAP 157/2 / RCC745</strain>
    </source>
</reference>
<accession>A0A090M225</accession>
<feature type="region of interest" description="Disordered" evidence="9">
    <location>
        <begin position="118"/>
        <end position="150"/>
    </location>
</feature>
<evidence type="ECO:0000313" key="12">
    <source>
        <dbReference type="Proteomes" id="UP000009170"/>
    </source>
</evidence>
<dbReference type="Pfam" id="PF00111">
    <property type="entry name" value="Fer2"/>
    <property type="match status" value="1"/>
</dbReference>
<evidence type="ECO:0000256" key="8">
    <source>
        <dbReference type="ARBA" id="ARBA00034078"/>
    </source>
</evidence>
<reference evidence="11 12" key="2">
    <citation type="journal article" date="2014" name="BMC Genomics">
        <title>An improved genome of the model marine alga Ostreococcus tauri unfolds by assessing Illumina de novo assemblies.</title>
        <authorList>
            <person name="Blanc-Mathieu R."/>
            <person name="Verhelst B."/>
            <person name="Derelle E."/>
            <person name="Rombauts S."/>
            <person name="Bouget F.Y."/>
            <person name="Carre I."/>
            <person name="Chateau A."/>
            <person name="Eyre-Walker A."/>
            <person name="Grimsley N."/>
            <person name="Moreau H."/>
            <person name="Piegu B."/>
            <person name="Rivals E."/>
            <person name="Schackwitz W."/>
            <person name="Van de Peer Y."/>
            <person name="Piganeau G."/>
        </authorList>
    </citation>
    <scope>NUCLEOTIDE SEQUENCE [LARGE SCALE GENOMIC DNA]</scope>
    <source>
        <strain evidence="12">OTTH 0595 / CCAP 157/2 / RCC745</strain>
    </source>
</reference>
<dbReference type="OrthoDB" id="1885901at2759"/>
<dbReference type="GeneID" id="9835258"/>
<dbReference type="SUPFAM" id="SSF54292">
    <property type="entry name" value="2Fe-2S ferredoxin-like"/>
    <property type="match status" value="1"/>
</dbReference>
<feature type="region of interest" description="Disordered" evidence="9">
    <location>
        <begin position="1"/>
        <end position="30"/>
    </location>
</feature>
<dbReference type="InterPro" id="IPR001041">
    <property type="entry name" value="2Fe-2S_ferredoxin-type"/>
</dbReference>
<dbReference type="InParanoid" id="A0A090M225"/>
<dbReference type="InterPro" id="IPR036010">
    <property type="entry name" value="2Fe-2S_ferredoxin-like_sf"/>
</dbReference>
<feature type="compositionally biased region" description="Low complexity" evidence="9">
    <location>
        <begin position="1"/>
        <end position="21"/>
    </location>
</feature>
<dbReference type="EMBL" id="CAID01000006">
    <property type="protein sequence ID" value="CEF98285.1"/>
    <property type="molecule type" value="Genomic_DNA"/>
</dbReference>
<comment type="caution">
    <text evidence="11">The sequence shown here is derived from an EMBL/GenBank/DDBJ whole genome shotgun (WGS) entry which is preliminary data.</text>
</comment>
<name>A0A090M225_OSTTA</name>
<keyword evidence="4" id="KW-0479">Metal-binding</keyword>
<dbReference type="KEGG" id="ota:OT_ostta06g01350"/>
<keyword evidence="5" id="KW-0249">Electron transport</keyword>
<evidence type="ECO:0000256" key="6">
    <source>
        <dbReference type="ARBA" id="ARBA00023004"/>
    </source>
</evidence>
<evidence type="ECO:0000256" key="4">
    <source>
        <dbReference type="ARBA" id="ARBA00022723"/>
    </source>
</evidence>
<evidence type="ECO:0000256" key="1">
    <source>
        <dbReference type="ARBA" id="ARBA00007874"/>
    </source>
</evidence>
<keyword evidence="7" id="KW-0411">Iron-sulfur</keyword>
<evidence type="ECO:0000256" key="2">
    <source>
        <dbReference type="ARBA" id="ARBA00022448"/>
    </source>
</evidence>
<dbReference type="AlphaFoldDB" id="A0A090M225"/>
<keyword evidence="3" id="KW-0001">2Fe-2S</keyword>
<evidence type="ECO:0000256" key="5">
    <source>
        <dbReference type="ARBA" id="ARBA00022982"/>
    </source>
</evidence>
<dbReference type="GO" id="GO:0051537">
    <property type="term" value="F:2 iron, 2 sulfur cluster binding"/>
    <property type="evidence" value="ECO:0007669"/>
    <property type="project" value="UniProtKB-KW"/>
</dbReference>
<feature type="domain" description="2Fe-2S ferredoxin-type" evidence="10">
    <location>
        <begin position="210"/>
        <end position="302"/>
    </location>
</feature>
<dbReference type="CDD" id="cd00207">
    <property type="entry name" value="fer2"/>
    <property type="match status" value="1"/>
</dbReference>
<comment type="similarity">
    <text evidence="1">Belongs to the 2Fe2S plant-type ferredoxin family.</text>
</comment>
<organism evidence="11 12">
    <name type="scientific">Ostreococcus tauri</name>
    <name type="common">Marine green alga</name>
    <dbReference type="NCBI Taxonomy" id="70448"/>
    <lineage>
        <taxon>Eukaryota</taxon>
        <taxon>Viridiplantae</taxon>
        <taxon>Chlorophyta</taxon>
        <taxon>Mamiellophyceae</taxon>
        <taxon>Mamiellales</taxon>
        <taxon>Bathycoccaceae</taxon>
        <taxon>Ostreococcus</taxon>
    </lineage>
</organism>
<feature type="region of interest" description="Disordered" evidence="9">
    <location>
        <begin position="68"/>
        <end position="98"/>
    </location>
</feature>
<evidence type="ECO:0000256" key="3">
    <source>
        <dbReference type="ARBA" id="ARBA00022714"/>
    </source>
</evidence>
<comment type="cofactor">
    <cofactor evidence="8">
        <name>[2Fe-2S] cluster</name>
        <dbReference type="ChEBI" id="CHEBI:190135"/>
    </cofactor>
</comment>